<reference evidence="2 3" key="1">
    <citation type="journal article" date="2009" name="Stand. Genomic Sci.">
        <title>Complete genome sequence of Capnocytophaga ochracea type strain (VPI 2845).</title>
        <authorList>
            <person name="Mavrommatis K."/>
            <person name="Gronow S."/>
            <person name="Saunders E."/>
            <person name="Land M."/>
            <person name="Lapidus A."/>
            <person name="Copeland A."/>
            <person name="Glavina Del Rio T."/>
            <person name="Nolan M."/>
            <person name="Lucas S."/>
            <person name="Chen F."/>
            <person name="Tice H."/>
            <person name="Cheng J.F."/>
            <person name="Bruce D."/>
            <person name="Goodwin L."/>
            <person name="Pitluck S."/>
            <person name="Pati A."/>
            <person name="Ivanova N."/>
            <person name="Chen A."/>
            <person name="Palaniappan K."/>
            <person name="Chain P."/>
            <person name="Hauser L."/>
            <person name="Chang Y.J."/>
            <person name="Jeffries C.D."/>
            <person name="Brettin T."/>
            <person name="Detter J.C."/>
            <person name="Han C."/>
            <person name="Bristow J."/>
            <person name="Goker M."/>
            <person name="Rohde M."/>
            <person name="Eisen J.A."/>
            <person name="Markowitz V."/>
            <person name="Kyrpides N.C."/>
            <person name="Klenk H.P."/>
            <person name="Hugenholtz P."/>
        </authorList>
    </citation>
    <scope>NUCLEOTIDE SEQUENCE [LARGE SCALE GENOMIC DNA]</scope>
    <source>
        <strain evidence="3">ATCC 27872 / DSM 7271 / JCM 12966 / VPI 2845</strain>
    </source>
</reference>
<keyword evidence="3" id="KW-1185">Reference proteome</keyword>
<organism evidence="2 3">
    <name type="scientific">Capnocytophaga ochracea (strain ATCC 27872 / DSM 7271 / CCUG 9716 / JCM 12966 / NCTC 12371 / SS31 / VPI 2845)</name>
    <name type="common">Bacteroides ochraceus</name>
    <dbReference type="NCBI Taxonomy" id="521097"/>
    <lineage>
        <taxon>Bacteria</taxon>
        <taxon>Pseudomonadati</taxon>
        <taxon>Bacteroidota</taxon>
        <taxon>Flavobacteriia</taxon>
        <taxon>Flavobacteriales</taxon>
        <taxon>Flavobacteriaceae</taxon>
        <taxon>Capnocytophaga</taxon>
    </lineage>
</organism>
<dbReference type="EMBL" id="CP001632">
    <property type="protein sequence ID" value="ACU93551.1"/>
    <property type="molecule type" value="Genomic_DNA"/>
</dbReference>
<accession>C7M9G7</accession>
<dbReference type="HOGENOM" id="CLU_3267442_0_0_10"/>
<sequence length="41" mass="4758">MKRLVRSPRTPEGGQALKKIGKDYQSERQNLFEDRAKLNQA</sequence>
<gene>
    <name evidence="2" type="ordered locus">Coch_2007</name>
</gene>
<evidence type="ECO:0000313" key="2">
    <source>
        <dbReference type="EMBL" id="ACU93551.1"/>
    </source>
</evidence>
<dbReference type="AlphaFoldDB" id="C7M9G7"/>
<dbReference type="Proteomes" id="UP000006650">
    <property type="component" value="Chromosome"/>
</dbReference>
<name>C7M9G7_CAPOD</name>
<proteinExistence type="predicted"/>
<evidence type="ECO:0000313" key="3">
    <source>
        <dbReference type="Proteomes" id="UP000006650"/>
    </source>
</evidence>
<dbReference type="KEGG" id="coc:Coch_2007"/>
<feature type="region of interest" description="Disordered" evidence="1">
    <location>
        <begin position="1"/>
        <end position="20"/>
    </location>
</feature>
<protein>
    <submittedName>
        <fullName evidence="2">Uncharacterized protein</fullName>
    </submittedName>
</protein>
<evidence type="ECO:0000256" key="1">
    <source>
        <dbReference type="SAM" id="MobiDB-lite"/>
    </source>
</evidence>